<evidence type="ECO:0000256" key="1">
    <source>
        <dbReference type="SAM" id="Phobius"/>
    </source>
</evidence>
<dbReference type="OrthoDB" id="1453319at2"/>
<comment type="caution">
    <text evidence="2">The sequence shown here is derived from an EMBL/GenBank/DDBJ whole genome shotgun (WGS) entry which is preliminary data.</text>
</comment>
<keyword evidence="1" id="KW-1133">Transmembrane helix</keyword>
<dbReference type="RefSeq" id="WP_147768878.1">
    <property type="nucleotide sequence ID" value="NZ_CANNCE010000001.1"/>
</dbReference>
<keyword evidence="1" id="KW-0472">Membrane</keyword>
<dbReference type="Proteomes" id="UP000321080">
    <property type="component" value="Unassembled WGS sequence"/>
</dbReference>
<proteinExistence type="predicted"/>
<dbReference type="EMBL" id="VRKQ01000010">
    <property type="protein sequence ID" value="TXG37388.1"/>
    <property type="molecule type" value="Genomic_DNA"/>
</dbReference>
<keyword evidence="1" id="KW-0812">Transmembrane</keyword>
<evidence type="ECO:0000313" key="2">
    <source>
        <dbReference type="EMBL" id="TXG37388.1"/>
    </source>
</evidence>
<feature type="transmembrane region" description="Helical" evidence="1">
    <location>
        <begin position="34"/>
        <end position="56"/>
    </location>
</feature>
<name>A0A5C7GID5_9FLAO</name>
<evidence type="ECO:0008006" key="4">
    <source>
        <dbReference type="Google" id="ProtNLM"/>
    </source>
</evidence>
<organism evidence="2 3">
    <name type="scientific">Seonamhaeicola maritimus</name>
    <dbReference type="NCBI Taxonomy" id="2591822"/>
    <lineage>
        <taxon>Bacteria</taxon>
        <taxon>Pseudomonadati</taxon>
        <taxon>Bacteroidota</taxon>
        <taxon>Flavobacteriia</taxon>
        <taxon>Flavobacteriales</taxon>
        <taxon>Flavobacteriaceae</taxon>
    </lineage>
</organism>
<keyword evidence="3" id="KW-1185">Reference proteome</keyword>
<gene>
    <name evidence="2" type="ORF">FUA22_12610</name>
</gene>
<sequence length="67" mass="7468">MKILSAIIIVLATILAIFNVTKIDFEAPFKGESMIAIITIVAALCAIILMVILRISKRIEQKVKERK</sequence>
<accession>A0A5C7GID5</accession>
<reference evidence="2 3" key="1">
    <citation type="submission" date="2019-08" db="EMBL/GenBank/DDBJ databases">
        <title>Seonamhaeicola sediminis sp. nov., isolated from marine sediment.</title>
        <authorList>
            <person name="Cao W.R."/>
        </authorList>
    </citation>
    <scope>NUCLEOTIDE SEQUENCE [LARGE SCALE GENOMIC DNA]</scope>
    <source>
        <strain evidence="2 3">1505</strain>
    </source>
</reference>
<evidence type="ECO:0000313" key="3">
    <source>
        <dbReference type="Proteomes" id="UP000321080"/>
    </source>
</evidence>
<protein>
    <recommendedName>
        <fullName evidence="4">LapA family protein</fullName>
    </recommendedName>
</protein>
<dbReference type="AlphaFoldDB" id="A0A5C7GID5"/>